<gene>
    <name evidence="2" type="ORF">MDA_GLEAN10023436</name>
</gene>
<dbReference type="Proteomes" id="UP000010556">
    <property type="component" value="Unassembled WGS sequence"/>
</dbReference>
<protein>
    <submittedName>
        <fullName evidence="2">Uncharacterized protein</fullName>
    </submittedName>
</protein>
<organism evidence="2 3">
    <name type="scientific">Myotis davidii</name>
    <name type="common">David's myotis</name>
    <dbReference type="NCBI Taxonomy" id="225400"/>
    <lineage>
        <taxon>Eukaryota</taxon>
        <taxon>Metazoa</taxon>
        <taxon>Chordata</taxon>
        <taxon>Craniata</taxon>
        <taxon>Vertebrata</taxon>
        <taxon>Euteleostomi</taxon>
        <taxon>Mammalia</taxon>
        <taxon>Eutheria</taxon>
        <taxon>Laurasiatheria</taxon>
        <taxon>Chiroptera</taxon>
        <taxon>Yangochiroptera</taxon>
        <taxon>Vespertilionidae</taxon>
        <taxon>Myotis</taxon>
    </lineage>
</organism>
<name>L5MBN2_MYODS</name>
<keyword evidence="3" id="KW-1185">Reference proteome</keyword>
<reference evidence="3" key="1">
    <citation type="journal article" date="2013" name="Science">
        <title>Comparative analysis of bat genomes provides insight into the evolution of flight and immunity.</title>
        <authorList>
            <person name="Zhang G."/>
            <person name="Cowled C."/>
            <person name="Shi Z."/>
            <person name="Huang Z."/>
            <person name="Bishop-Lilly K.A."/>
            <person name="Fang X."/>
            <person name="Wynne J.W."/>
            <person name="Xiong Z."/>
            <person name="Baker M.L."/>
            <person name="Zhao W."/>
            <person name="Tachedjian M."/>
            <person name="Zhu Y."/>
            <person name="Zhou P."/>
            <person name="Jiang X."/>
            <person name="Ng J."/>
            <person name="Yang L."/>
            <person name="Wu L."/>
            <person name="Xiao J."/>
            <person name="Feng Y."/>
            <person name="Chen Y."/>
            <person name="Sun X."/>
            <person name="Zhang Y."/>
            <person name="Marsh G.A."/>
            <person name="Crameri G."/>
            <person name="Broder C.C."/>
            <person name="Frey K.G."/>
            <person name="Wang L.F."/>
            <person name="Wang J."/>
        </authorList>
    </citation>
    <scope>NUCLEOTIDE SEQUENCE [LARGE SCALE GENOMIC DNA]</scope>
</reference>
<proteinExistence type="predicted"/>
<evidence type="ECO:0000313" key="3">
    <source>
        <dbReference type="Proteomes" id="UP000010556"/>
    </source>
</evidence>
<sequence length="53" mass="5929">MRSSQPLLPQVDPFNVMSGLCHRGWALMEEERGGSKAAETDSQVPVDTLREDR</sequence>
<evidence type="ECO:0000256" key="1">
    <source>
        <dbReference type="SAM" id="MobiDB-lite"/>
    </source>
</evidence>
<feature type="region of interest" description="Disordered" evidence="1">
    <location>
        <begin position="31"/>
        <end position="53"/>
    </location>
</feature>
<dbReference type="EMBL" id="KB102330">
    <property type="protein sequence ID" value="ELK35680.1"/>
    <property type="molecule type" value="Genomic_DNA"/>
</dbReference>
<evidence type="ECO:0000313" key="2">
    <source>
        <dbReference type="EMBL" id="ELK35680.1"/>
    </source>
</evidence>
<accession>L5MBN2</accession>
<dbReference type="AlphaFoldDB" id="L5MBN2"/>